<protein>
    <submittedName>
        <fullName evidence="2">Uncharacterized protein</fullName>
    </submittedName>
</protein>
<dbReference type="Proteomes" id="UP001181622">
    <property type="component" value="Unassembled WGS sequence"/>
</dbReference>
<accession>A0ABU1DKG6</accession>
<keyword evidence="3" id="KW-1185">Reference proteome</keyword>
<feature type="compositionally biased region" description="Basic and acidic residues" evidence="1">
    <location>
        <begin position="1"/>
        <end position="28"/>
    </location>
</feature>
<dbReference type="RefSeq" id="WP_309394513.1">
    <property type="nucleotide sequence ID" value="NZ_JADBEO010000060.1"/>
</dbReference>
<name>A0ABU1DKG6_9HYPH</name>
<proteinExistence type="predicted"/>
<reference evidence="2" key="1">
    <citation type="submission" date="2020-10" db="EMBL/GenBank/DDBJ databases">
        <authorList>
            <person name="Abbas A."/>
            <person name="Razzaq R."/>
            <person name="Waqas M."/>
            <person name="Abbas N."/>
            <person name="Nielsen T.K."/>
            <person name="Hansen L.H."/>
            <person name="Hussain S."/>
            <person name="Shahid M."/>
        </authorList>
    </citation>
    <scope>NUCLEOTIDE SEQUENCE</scope>
    <source>
        <strain evidence="2">S14</strain>
    </source>
</reference>
<feature type="region of interest" description="Disordered" evidence="1">
    <location>
        <begin position="1"/>
        <end position="59"/>
    </location>
</feature>
<feature type="compositionally biased region" description="Gly residues" evidence="1">
    <location>
        <begin position="49"/>
        <end position="59"/>
    </location>
</feature>
<evidence type="ECO:0000313" key="3">
    <source>
        <dbReference type="Proteomes" id="UP001181622"/>
    </source>
</evidence>
<organism evidence="2 3">
    <name type="scientific">Chelatococcus sambhunathii</name>
    <dbReference type="NCBI Taxonomy" id="363953"/>
    <lineage>
        <taxon>Bacteria</taxon>
        <taxon>Pseudomonadati</taxon>
        <taxon>Pseudomonadota</taxon>
        <taxon>Alphaproteobacteria</taxon>
        <taxon>Hyphomicrobiales</taxon>
        <taxon>Chelatococcaceae</taxon>
        <taxon>Chelatococcus</taxon>
    </lineage>
</organism>
<gene>
    <name evidence="2" type="ORF">IHQ68_18480</name>
</gene>
<sequence length="59" mass="6472">MPPVDRKTPHRTEKTVEREAERKKRLAEALRQNLRRRKAPAGDGKAGDQAGGGPADPLS</sequence>
<evidence type="ECO:0000256" key="1">
    <source>
        <dbReference type="SAM" id="MobiDB-lite"/>
    </source>
</evidence>
<evidence type="ECO:0000313" key="2">
    <source>
        <dbReference type="EMBL" id="MDR4308611.1"/>
    </source>
</evidence>
<dbReference type="EMBL" id="JADBEO010000060">
    <property type="protein sequence ID" value="MDR4308611.1"/>
    <property type="molecule type" value="Genomic_DNA"/>
</dbReference>
<comment type="caution">
    <text evidence="2">The sequence shown here is derived from an EMBL/GenBank/DDBJ whole genome shotgun (WGS) entry which is preliminary data.</text>
</comment>